<accession>A0A835M1J5</accession>
<dbReference type="PANTHER" id="PTHR47926">
    <property type="entry name" value="PENTATRICOPEPTIDE REPEAT-CONTAINING PROTEIN"/>
    <property type="match status" value="1"/>
</dbReference>
<reference evidence="4 5" key="1">
    <citation type="submission" date="2020-10" db="EMBL/GenBank/DDBJ databases">
        <title>The Coptis chinensis genome and diversification of protoberbering-type alkaloids.</title>
        <authorList>
            <person name="Wang B."/>
            <person name="Shu S."/>
            <person name="Song C."/>
            <person name="Liu Y."/>
        </authorList>
    </citation>
    <scope>NUCLEOTIDE SEQUENCE [LARGE SCALE GENOMIC DNA]</scope>
    <source>
        <strain evidence="4">HL-2020</strain>
        <tissue evidence="4">Leaf</tissue>
    </source>
</reference>
<dbReference type="InterPro" id="IPR046960">
    <property type="entry name" value="PPR_At4g14850-like_plant"/>
</dbReference>
<feature type="compositionally biased region" description="Pro residues" evidence="3">
    <location>
        <begin position="250"/>
        <end position="262"/>
    </location>
</feature>
<organism evidence="4 5">
    <name type="scientific">Coptis chinensis</name>
    <dbReference type="NCBI Taxonomy" id="261450"/>
    <lineage>
        <taxon>Eukaryota</taxon>
        <taxon>Viridiplantae</taxon>
        <taxon>Streptophyta</taxon>
        <taxon>Embryophyta</taxon>
        <taxon>Tracheophyta</taxon>
        <taxon>Spermatophyta</taxon>
        <taxon>Magnoliopsida</taxon>
        <taxon>Ranunculales</taxon>
        <taxon>Ranunculaceae</taxon>
        <taxon>Coptidoideae</taxon>
        <taxon>Coptis</taxon>
    </lineage>
</organism>
<keyword evidence="5" id="KW-1185">Reference proteome</keyword>
<dbReference type="Gene3D" id="1.25.40.10">
    <property type="entry name" value="Tetratricopeptide repeat domain"/>
    <property type="match status" value="1"/>
</dbReference>
<feature type="region of interest" description="Disordered" evidence="3">
    <location>
        <begin position="246"/>
        <end position="265"/>
    </location>
</feature>
<sequence length="443" mass="48595">MLLGATRVEGIGWWVNGAVLLLLNGGEEKAGCDRVVVVLHEWCGIGGVSGRWEMMDGDADGSGGGRGLVLMVAEGGGSVAGFMKKVEVGGFFFGGEGVGGPKVLGRRQSTTSKETCVRTECLFIQKEARQAAFGDFIIRAPYKGVEQPQLQSPWHHTELLGYHKLFSNIRSLKIGDAITDIPASFVFLRRVLAKITEGRDWAFTCASTLVYPQAPPLPLMSDSSNPCLSSLRTFDIVVEPTSTYESPIASPVPLPPPPPPPSRKSSQGILILIARVSWLEHPLSPFRPRFVSEALRDPHWADGYYCCHVHYPFHCSAACAFFTALQHGRCSHGYLIVCGFALDTSICKALNDMYAKCGRIDFVREVFNRMAKRDIILWNAMIAGYGIHGLGREALLLYHDLQNEGPKPDCVTFICLLLAYNSQTMLRSYVSYQLAAIQTLFAS</sequence>
<dbReference type="Pfam" id="PF13041">
    <property type="entry name" value="PPR_2"/>
    <property type="match status" value="1"/>
</dbReference>
<evidence type="ECO:0000256" key="2">
    <source>
        <dbReference type="PROSITE-ProRule" id="PRU00708"/>
    </source>
</evidence>
<protein>
    <recommendedName>
        <fullName evidence="6">Pentatricopeptide repeat-containing protein</fullName>
    </recommendedName>
</protein>
<evidence type="ECO:0000313" key="5">
    <source>
        <dbReference type="Proteomes" id="UP000631114"/>
    </source>
</evidence>
<dbReference type="PROSITE" id="PS51375">
    <property type="entry name" value="PPR"/>
    <property type="match status" value="1"/>
</dbReference>
<name>A0A835M1J5_9MAGN</name>
<dbReference type="GO" id="GO:0003723">
    <property type="term" value="F:RNA binding"/>
    <property type="evidence" value="ECO:0007669"/>
    <property type="project" value="InterPro"/>
</dbReference>
<comment type="caution">
    <text evidence="4">The sequence shown here is derived from an EMBL/GenBank/DDBJ whole genome shotgun (WGS) entry which is preliminary data.</text>
</comment>
<dbReference type="GO" id="GO:0009451">
    <property type="term" value="P:RNA modification"/>
    <property type="evidence" value="ECO:0007669"/>
    <property type="project" value="InterPro"/>
</dbReference>
<dbReference type="OrthoDB" id="185373at2759"/>
<dbReference type="PANTHER" id="PTHR47926:SF536">
    <property type="entry name" value="DYW DOMAIN-CONTAINING PROTEIN"/>
    <property type="match status" value="1"/>
</dbReference>
<proteinExistence type="predicted"/>
<keyword evidence="1" id="KW-0677">Repeat</keyword>
<dbReference type="AlphaFoldDB" id="A0A835M1J5"/>
<evidence type="ECO:0008006" key="6">
    <source>
        <dbReference type="Google" id="ProtNLM"/>
    </source>
</evidence>
<evidence type="ECO:0000256" key="3">
    <source>
        <dbReference type="SAM" id="MobiDB-lite"/>
    </source>
</evidence>
<dbReference type="Proteomes" id="UP000631114">
    <property type="component" value="Unassembled WGS sequence"/>
</dbReference>
<dbReference type="NCBIfam" id="TIGR00756">
    <property type="entry name" value="PPR"/>
    <property type="match status" value="1"/>
</dbReference>
<dbReference type="EMBL" id="JADFTS010000003">
    <property type="protein sequence ID" value="KAF9616238.1"/>
    <property type="molecule type" value="Genomic_DNA"/>
</dbReference>
<gene>
    <name evidence="4" type="ORF">IFM89_029014</name>
</gene>
<evidence type="ECO:0000256" key="1">
    <source>
        <dbReference type="ARBA" id="ARBA00022737"/>
    </source>
</evidence>
<dbReference type="InterPro" id="IPR011990">
    <property type="entry name" value="TPR-like_helical_dom_sf"/>
</dbReference>
<dbReference type="InterPro" id="IPR002885">
    <property type="entry name" value="PPR_rpt"/>
</dbReference>
<feature type="repeat" description="PPR" evidence="2">
    <location>
        <begin position="374"/>
        <end position="408"/>
    </location>
</feature>
<evidence type="ECO:0000313" key="4">
    <source>
        <dbReference type="EMBL" id="KAF9616238.1"/>
    </source>
</evidence>